<dbReference type="PANTHER" id="PTHR30055">
    <property type="entry name" value="HTH-TYPE TRANSCRIPTIONAL REGULATOR RUTR"/>
    <property type="match status" value="1"/>
</dbReference>
<evidence type="ECO:0000313" key="7">
    <source>
        <dbReference type="Proteomes" id="UP001595957"/>
    </source>
</evidence>
<evidence type="ECO:0000256" key="2">
    <source>
        <dbReference type="ARBA" id="ARBA00023125"/>
    </source>
</evidence>
<proteinExistence type="predicted"/>
<dbReference type="PANTHER" id="PTHR30055:SF234">
    <property type="entry name" value="HTH-TYPE TRANSCRIPTIONAL REGULATOR BETI"/>
    <property type="match status" value="1"/>
</dbReference>
<evidence type="ECO:0000259" key="5">
    <source>
        <dbReference type="PROSITE" id="PS50977"/>
    </source>
</evidence>
<sequence>MKQARTIGRRGRPSREGEREITLAILDAALQLFLTNGYGATSMKRIGEEAGVAPNTLYARFPEKATLFRAIVEWKTAVWKVTNPPRYAKPGSPISEVIEVAMNAMFEAMDREDVSAMGRLLAQETERFPELAQIYSETAARVGQEGLIESMRASSDCGLSEKELSDLANTMMECASGHMNRRMFNGNSGQESHRRAAKRIAKLLSYGAAQR</sequence>
<dbReference type="SUPFAM" id="SSF46689">
    <property type="entry name" value="Homeodomain-like"/>
    <property type="match status" value="1"/>
</dbReference>
<keyword evidence="2 4" id="KW-0238">DNA-binding</keyword>
<dbReference type="InterPro" id="IPR009057">
    <property type="entry name" value="Homeodomain-like_sf"/>
</dbReference>
<gene>
    <name evidence="6" type="ORF">ACFO3E_03315</name>
</gene>
<dbReference type="PRINTS" id="PR00455">
    <property type="entry name" value="HTHTETR"/>
</dbReference>
<keyword evidence="7" id="KW-1185">Reference proteome</keyword>
<comment type="caution">
    <text evidence="6">The sequence shown here is derived from an EMBL/GenBank/DDBJ whole genome shotgun (WGS) entry which is preliminary data.</text>
</comment>
<dbReference type="Pfam" id="PF14246">
    <property type="entry name" value="TetR_C_7"/>
    <property type="match status" value="1"/>
</dbReference>
<keyword evidence="3" id="KW-0804">Transcription</keyword>
<feature type="domain" description="HTH tetR-type" evidence="5">
    <location>
        <begin position="19"/>
        <end position="79"/>
    </location>
</feature>
<dbReference type="EMBL" id="JBHSFZ010000004">
    <property type="protein sequence ID" value="MFC4593227.1"/>
    <property type="molecule type" value="Genomic_DNA"/>
</dbReference>
<organism evidence="6 7">
    <name type="scientific">Sphingobium tyrosinilyticum</name>
    <dbReference type="NCBI Taxonomy" id="2715436"/>
    <lineage>
        <taxon>Bacteria</taxon>
        <taxon>Pseudomonadati</taxon>
        <taxon>Pseudomonadota</taxon>
        <taxon>Alphaproteobacteria</taxon>
        <taxon>Sphingomonadales</taxon>
        <taxon>Sphingomonadaceae</taxon>
        <taxon>Sphingobium</taxon>
    </lineage>
</organism>
<accession>A0ABV9EX73</accession>
<feature type="DNA-binding region" description="H-T-H motif" evidence="4">
    <location>
        <begin position="42"/>
        <end position="61"/>
    </location>
</feature>
<dbReference type="Proteomes" id="UP001595957">
    <property type="component" value="Unassembled WGS sequence"/>
</dbReference>
<dbReference type="PROSITE" id="PS50977">
    <property type="entry name" value="HTH_TETR_2"/>
    <property type="match status" value="1"/>
</dbReference>
<dbReference type="InterPro" id="IPR039536">
    <property type="entry name" value="TetR_C_Proteobacteria"/>
</dbReference>
<evidence type="ECO:0000256" key="4">
    <source>
        <dbReference type="PROSITE-ProRule" id="PRU00335"/>
    </source>
</evidence>
<evidence type="ECO:0000256" key="3">
    <source>
        <dbReference type="ARBA" id="ARBA00023163"/>
    </source>
</evidence>
<dbReference type="InterPro" id="IPR001647">
    <property type="entry name" value="HTH_TetR"/>
</dbReference>
<protein>
    <submittedName>
        <fullName evidence="6">TetR/AcrR family transcriptional regulator</fullName>
    </submittedName>
</protein>
<dbReference type="InterPro" id="IPR050109">
    <property type="entry name" value="HTH-type_TetR-like_transc_reg"/>
</dbReference>
<evidence type="ECO:0000256" key="1">
    <source>
        <dbReference type="ARBA" id="ARBA00023015"/>
    </source>
</evidence>
<name>A0ABV9EX73_9SPHN</name>
<evidence type="ECO:0000313" key="6">
    <source>
        <dbReference type="EMBL" id="MFC4593227.1"/>
    </source>
</evidence>
<dbReference type="Pfam" id="PF00440">
    <property type="entry name" value="TetR_N"/>
    <property type="match status" value="1"/>
</dbReference>
<dbReference type="RefSeq" id="WP_380802514.1">
    <property type="nucleotide sequence ID" value="NZ_JBHSFZ010000004.1"/>
</dbReference>
<keyword evidence="1" id="KW-0805">Transcription regulation</keyword>
<dbReference type="Gene3D" id="1.10.357.10">
    <property type="entry name" value="Tetracycline Repressor, domain 2"/>
    <property type="match status" value="1"/>
</dbReference>
<reference evidence="7" key="1">
    <citation type="journal article" date="2019" name="Int. J. Syst. Evol. Microbiol.">
        <title>The Global Catalogue of Microorganisms (GCM) 10K type strain sequencing project: providing services to taxonomists for standard genome sequencing and annotation.</title>
        <authorList>
            <consortium name="The Broad Institute Genomics Platform"/>
            <consortium name="The Broad Institute Genome Sequencing Center for Infectious Disease"/>
            <person name="Wu L."/>
            <person name="Ma J."/>
        </authorList>
    </citation>
    <scope>NUCLEOTIDE SEQUENCE [LARGE SCALE GENOMIC DNA]</scope>
    <source>
        <strain evidence="7">NBRC 103632</strain>
    </source>
</reference>